<evidence type="ECO:0000256" key="7">
    <source>
        <dbReference type="ARBA" id="ARBA00023157"/>
    </source>
</evidence>
<dbReference type="InterPro" id="IPR013783">
    <property type="entry name" value="Ig-like_fold"/>
</dbReference>
<dbReference type="SMART" id="SM00032">
    <property type="entry name" value="CCP"/>
    <property type="match status" value="3"/>
</dbReference>
<accession>A0A803K3Z3</accession>
<feature type="transmembrane region" description="Helical" evidence="10">
    <location>
        <begin position="534"/>
        <end position="556"/>
    </location>
</feature>
<dbReference type="Gene3D" id="2.60.40.10">
    <property type="entry name" value="Immunoglobulins"/>
    <property type="match status" value="1"/>
</dbReference>
<evidence type="ECO:0000256" key="4">
    <source>
        <dbReference type="ARBA" id="ARBA00022737"/>
    </source>
</evidence>
<keyword evidence="7" id="KW-1015">Disulfide bond</keyword>
<organism evidence="13">
    <name type="scientific">Xenopus tropicalis</name>
    <name type="common">Western clawed frog</name>
    <name type="synonym">Silurana tropicalis</name>
    <dbReference type="NCBI Taxonomy" id="8364"/>
    <lineage>
        <taxon>Eukaryota</taxon>
        <taxon>Metazoa</taxon>
        <taxon>Chordata</taxon>
        <taxon>Craniata</taxon>
        <taxon>Vertebrata</taxon>
        <taxon>Euteleostomi</taxon>
        <taxon>Amphibia</taxon>
        <taxon>Batrachia</taxon>
        <taxon>Anura</taxon>
        <taxon>Pipoidea</taxon>
        <taxon>Pipidae</taxon>
        <taxon>Xenopodinae</taxon>
        <taxon>Xenopus</taxon>
        <taxon>Silurana</taxon>
    </lineage>
</organism>
<evidence type="ECO:0000256" key="6">
    <source>
        <dbReference type="ARBA" id="ARBA00023136"/>
    </source>
</evidence>
<keyword evidence="4" id="KW-0677">Repeat</keyword>
<keyword evidence="9" id="KW-0768">Sushi</keyword>
<keyword evidence="6 10" id="KW-0472">Membrane</keyword>
<comment type="subcellular location">
    <subcellularLocation>
        <location evidence="1">Membrane</location>
        <topology evidence="1">Single-pass type I membrane protein</topology>
    </subcellularLocation>
</comment>
<keyword evidence="3" id="KW-0732">Signal</keyword>
<reference evidence="13" key="2">
    <citation type="submission" date="2021-03" db="UniProtKB">
        <authorList>
            <consortium name="Ensembl"/>
        </authorList>
    </citation>
    <scope>IDENTIFICATION</scope>
</reference>
<dbReference type="Gene3D" id="2.10.70.10">
    <property type="entry name" value="Complement Module, domain 1"/>
    <property type="match status" value="1"/>
</dbReference>
<dbReference type="GeneTree" id="ENSGT00940000166904"/>
<reference evidence="13" key="1">
    <citation type="journal article" date="2010" name="Science">
        <title>The genome of the Western clawed frog Xenopus tropicalis.</title>
        <authorList>
            <person name="Hellsten U."/>
            <person name="Harland R.M."/>
            <person name="Gilchrist M.J."/>
            <person name="Hendrix D."/>
            <person name="Jurka J."/>
            <person name="Kapitonov V."/>
            <person name="Ovcharenko I."/>
            <person name="Putnam N.H."/>
            <person name="Shu S."/>
            <person name="Taher L."/>
            <person name="Blitz I.L."/>
            <person name="Blumberg B."/>
            <person name="Dichmann D.S."/>
            <person name="Dubchak I."/>
            <person name="Amaya E."/>
            <person name="Detter J.C."/>
            <person name="Fletcher R."/>
            <person name="Gerhard D.S."/>
            <person name="Goodstein D."/>
            <person name="Graves T."/>
            <person name="Grigoriev I.V."/>
            <person name="Grimwood J."/>
            <person name="Kawashima T."/>
            <person name="Lindquist E."/>
            <person name="Lucas S.M."/>
            <person name="Mead P.E."/>
            <person name="Mitros T."/>
            <person name="Ogino H."/>
            <person name="Ohta Y."/>
            <person name="Poliakov A.V."/>
            <person name="Pollet N."/>
            <person name="Robert J."/>
            <person name="Salamov A."/>
            <person name="Sater A.K."/>
            <person name="Schmutz J."/>
            <person name="Terry A."/>
            <person name="Vize P.D."/>
            <person name="Warren W.C."/>
            <person name="Wells D."/>
            <person name="Wills A."/>
            <person name="Wilson R.K."/>
            <person name="Zimmerman L.B."/>
            <person name="Zorn A.M."/>
            <person name="Grainger R."/>
            <person name="Grammer T."/>
            <person name="Khokha M.K."/>
            <person name="Richardson P.M."/>
            <person name="Rokhsar D.S."/>
        </authorList>
    </citation>
    <scope>NUCLEOTIDE SEQUENCE [LARGE SCALE GENOMIC DNA]</scope>
    <source>
        <strain evidence="13">Nigerian</strain>
    </source>
</reference>
<name>A0A803K3Z3_XENTR</name>
<dbReference type="PROSITE" id="PS50853">
    <property type="entry name" value="FN3"/>
    <property type="match status" value="1"/>
</dbReference>
<dbReference type="AlphaFoldDB" id="A0A803K3Z3"/>
<feature type="domain" description="Sushi" evidence="12">
    <location>
        <begin position="147"/>
        <end position="207"/>
    </location>
</feature>
<dbReference type="InterPro" id="IPR051622">
    <property type="entry name" value="R-tyr_protein_phosphatases"/>
</dbReference>
<evidence type="ECO:0000256" key="8">
    <source>
        <dbReference type="ARBA" id="ARBA00023180"/>
    </source>
</evidence>
<dbReference type="Ensembl" id="ENSXETT00000120159">
    <property type="protein sequence ID" value="ENSXETP00000115062"/>
    <property type="gene ID" value="ENSXETG00000047085"/>
</dbReference>
<dbReference type="CDD" id="cd00063">
    <property type="entry name" value="FN3"/>
    <property type="match status" value="1"/>
</dbReference>
<keyword evidence="5 10" id="KW-1133">Transmembrane helix</keyword>
<dbReference type="PROSITE" id="PS50923">
    <property type="entry name" value="SUSHI"/>
    <property type="match status" value="1"/>
</dbReference>
<evidence type="ECO:0000256" key="10">
    <source>
        <dbReference type="SAM" id="Phobius"/>
    </source>
</evidence>
<evidence type="ECO:0000256" key="9">
    <source>
        <dbReference type="PROSITE-ProRule" id="PRU00302"/>
    </source>
</evidence>
<sequence>MRCIGNSTSATWDDPIRCTEQCQKSALFLGTNVQLVPPQDYYLPNTGVSVRCPEGYKPSRDRITCKAEQDKSVWDVTAPILCVELCRESDLSVDIRVQLVPSQRYYLPNTGVSVRCPGGYKPSQDRITCKAEQDKSVWDESVIRCVEQCAKPTAPGIRSLSLNKDFYDLWESVSVTCAPGYHGVSGAVRCEWNGTSSNWNEPDPCIVLRRPSFTQFPTGADNALKWRLSEGRKVYTGFQLNISAHREYDITFSETESHWLGPNVTEFNMELKYGTNYTVTLRGFTVSGPGEPAVWAHETSIGEPLLPLKNQIAIGDTTATFQLHPVPDSNGPISSYEIIVSGGWNGSLRQLCTSYTSTRYNSSQVPTLYTAVLLPAVKLTKSRTFTLGDGLYYDGFFNSPLSPDWNYKVYLRVTSKWKEVEKASCTCLDPYVVSLKLEITGVPSPTETVLQWRRVGGSRRDITGYQLNMVAWKEHTVIEEESQRLPPNVMEHRIPMEPGSSYMVTVRALTAAGPGEASLWLSGTPKATGASDSYVRVSLVLKPLFLTVLILILLCVTVREKWEQRGADFPAFRNLIGQFRGEKRHRGRTERGGSVEMAPL</sequence>
<feature type="domain" description="Fibronectin type-III" evidence="11">
    <location>
        <begin position="433"/>
        <end position="528"/>
    </location>
</feature>
<dbReference type="InterPro" id="IPR000436">
    <property type="entry name" value="Sushi_SCR_CCP_dom"/>
</dbReference>
<proteinExistence type="predicted"/>
<dbReference type="Pfam" id="PF23144">
    <property type="entry name" value="Fn3_PTPRU"/>
    <property type="match status" value="1"/>
</dbReference>
<evidence type="ECO:0000256" key="5">
    <source>
        <dbReference type="ARBA" id="ARBA00022989"/>
    </source>
</evidence>
<dbReference type="GO" id="GO:0016020">
    <property type="term" value="C:membrane"/>
    <property type="evidence" value="ECO:0007669"/>
    <property type="project" value="UniProtKB-SubCell"/>
</dbReference>
<dbReference type="SUPFAM" id="SSF49265">
    <property type="entry name" value="Fibronectin type III"/>
    <property type="match status" value="2"/>
</dbReference>
<evidence type="ECO:0000313" key="13">
    <source>
        <dbReference type="Ensembl" id="ENSXETP00000115062"/>
    </source>
</evidence>
<comment type="caution">
    <text evidence="9">Lacks conserved residue(s) required for the propagation of feature annotation.</text>
</comment>
<evidence type="ECO:0000256" key="3">
    <source>
        <dbReference type="ARBA" id="ARBA00022729"/>
    </source>
</evidence>
<dbReference type="InterPro" id="IPR057598">
    <property type="entry name" value="Fn3_PTPRU"/>
</dbReference>
<evidence type="ECO:0000256" key="1">
    <source>
        <dbReference type="ARBA" id="ARBA00004479"/>
    </source>
</evidence>
<keyword evidence="8" id="KW-0325">Glycoprotein</keyword>
<evidence type="ECO:0000256" key="2">
    <source>
        <dbReference type="ARBA" id="ARBA00022692"/>
    </source>
</evidence>
<dbReference type="PANTHER" id="PTHR24051:SF6">
    <property type="entry name" value="FIBRONECTIN TYPE-III DOMAIN-CONTAINING PROTEIN-RELATED"/>
    <property type="match status" value="1"/>
</dbReference>
<dbReference type="Gene3D" id="2.20.28.230">
    <property type="match status" value="1"/>
</dbReference>
<dbReference type="PANTHER" id="PTHR24051">
    <property type="entry name" value="SUSHI DOMAIN-CONTAINING PROTEIN 1"/>
    <property type="match status" value="1"/>
</dbReference>
<dbReference type="InterPro" id="IPR003961">
    <property type="entry name" value="FN3_dom"/>
</dbReference>
<dbReference type="InterPro" id="IPR036116">
    <property type="entry name" value="FN3_sf"/>
</dbReference>
<keyword evidence="2 10" id="KW-0812">Transmembrane</keyword>
<gene>
    <name evidence="13" type="primary">LOC101732936</name>
</gene>
<protein>
    <submittedName>
        <fullName evidence="13">Receptor-type tyrosine-protein phosphatase alpha-like</fullName>
    </submittedName>
</protein>
<evidence type="ECO:0000259" key="11">
    <source>
        <dbReference type="PROSITE" id="PS50853"/>
    </source>
</evidence>
<evidence type="ECO:0000259" key="12">
    <source>
        <dbReference type="PROSITE" id="PS50923"/>
    </source>
</evidence>